<evidence type="ECO:0000313" key="2">
    <source>
        <dbReference type="EMBL" id="TPW25737.1"/>
    </source>
</evidence>
<keyword evidence="3" id="KW-1185">Reference proteome</keyword>
<dbReference type="AlphaFoldDB" id="A0A506U1L8"/>
<dbReference type="RefSeq" id="WP_141168480.1">
    <property type="nucleotide sequence ID" value="NZ_VHLH01000061.1"/>
</dbReference>
<protein>
    <submittedName>
        <fullName evidence="2">Uncharacterized protein</fullName>
    </submittedName>
</protein>
<dbReference type="Proteomes" id="UP000320314">
    <property type="component" value="Unassembled WGS sequence"/>
</dbReference>
<evidence type="ECO:0000256" key="1">
    <source>
        <dbReference type="SAM" id="MobiDB-lite"/>
    </source>
</evidence>
<organism evidence="2 3">
    <name type="scientific">Pararhizobium mangrovi</name>
    <dbReference type="NCBI Taxonomy" id="2590452"/>
    <lineage>
        <taxon>Bacteria</taxon>
        <taxon>Pseudomonadati</taxon>
        <taxon>Pseudomonadota</taxon>
        <taxon>Alphaproteobacteria</taxon>
        <taxon>Hyphomicrobiales</taxon>
        <taxon>Rhizobiaceae</taxon>
        <taxon>Rhizobium/Agrobacterium group</taxon>
        <taxon>Pararhizobium</taxon>
    </lineage>
</organism>
<gene>
    <name evidence="2" type="ORF">FJU11_18135</name>
</gene>
<name>A0A506U1L8_9HYPH</name>
<dbReference type="EMBL" id="VHLH01000061">
    <property type="protein sequence ID" value="TPW25737.1"/>
    <property type="molecule type" value="Genomic_DNA"/>
</dbReference>
<feature type="region of interest" description="Disordered" evidence="1">
    <location>
        <begin position="169"/>
        <end position="189"/>
    </location>
</feature>
<accession>A0A506U1L8</accession>
<reference evidence="2 3" key="1">
    <citation type="submission" date="2019-06" db="EMBL/GenBank/DDBJ databases">
        <authorList>
            <person name="Li M."/>
        </authorList>
    </citation>
    <scope>NUCLEOTIDE SEQUENCE [LARGE SCALE GENOMIC DNA]</scope>
    <source>
        <strain evidence="2 3">BGMRC6574</strain>
    </source>
</reference>
<evidence type="ECO:0000313" key="3">
    <source>
        <dbReference type="Proteomes" id="UP000320314"/>
    </source>
</evidence>
<comment type="caution">
    <text evidence="2">The sequence shown here is derived from an EMBL/GenBank/DDBJ whole genome shotgun (WGS) entry which is preliminary data.</text>
</comment>
<sequence>MGDRSTDRGGRRSHAALPSGFETRKDAEKRCCILIKRLERRTDDPRSMELASCLRACTAHSRCMLEACPKCLRRFRGNLYREARRIVPKGAEIVTVSMIPEAARVELDALQTVDIPTRVKRYRKSLSRALPPEAMFVGGIDISMNAWHNRDDHWNLHLYGYVILPKGSGVGKRSSCGASTGCPDRDRGG</sequence>
<dbReference type="OrthoDB" id="8254630at2"/>
<proteinExistence type="predicted"/>